<organism evidence="1 2">
    <name type="scientific">Lapidilactobacillus mulanensis</name>
    <dbReference type="NCBI Taxonomy" id="2485999"/>
    <lineage>
        <taxon>Bacteria</taxon>
        <taxon>Bacillati</taxon>
        <taxon>Bacillota</taxon>
        <taxon>Bacilli</taxon>
        <taxon>Lactobacillales</taxon>
        <taxon>Lactobacillaceae</taxon>
        <taxon>Lapidilactobacillus</taxon>
    </lineage>
</organism>
<gene>
    <name evidence="1" type="ORF">ACFQ4L_06655</name>
</gene>
<sequence>MKKGRTLFAIVLIAFVGLFSLSSIKDRGVVKAAHIPSTTVWAVKSKEYTGRSYGSWRNGPSARGAGTLSFTRQTGYSRSFSGSISGDIPVGKAKLNAAFGVNITSSHTFGTSFSIKIPKNQRKIIIYRPKYKVYRVKQIGTLYIRSRKTSTVSTKYATVRIADGWDYSSKNI</sequence>
<name>A0ABW4DPK3_9LACO</name>
<keyword evidence="2" id="KW-1185">Reference proteome</keyword>
<comment type="caution">
    <text evidence="1">The sequence shown here is derived from an EMBL/GenBank/DDBJ whole genome shotgun (WGS) entry which is preliminary data.</text>
</comment>
<dbReference type="EMBL" id="JBHTOF010000079">
    <property type="protein sequence ID" value="MFD1465738.1"/>
    <property type="molecule type" value="Genomic_DNA"/>
</dbReference>
<proteinExistence type="predicted"/>
<protein>
    <submittedName>
        <fullName evidence="1">Uncharacterized protein</fullName>
    </submittedName>
</protein>
<accession>A0ABW4DPK3</accession>
<dbReference type="RefSeq" id="WP_125578736.1">
    <property type="nucleotide sequence ID" value="NZ_JBHTOF010000079.1"/>
</dbReference>
<reference evidence="2" key="1">
    <citation type="journal article" date="2019" name="Int. J. Syst. Evol. Microbiol.">
        <title>The Global Catalogue of Microorganisms (GCM) 10K type strain sequencing project: providing services to taxonomists for standard genome sequencing and annotation.</title>
        <authorList>
            <consortium name="The Broad Institute Genomics Platform"/>
            <consortium name="The Broad Institute Genome Sequencing Center for Infectious Disease"/>
            <person name="Wu L."/>
            <person name="Ma J."/>
        </authorList>
    </citation>
    <scope>NUCLEOTIDE SEQUENCE [LARGE SCALE GENOMIC DNA]</scope>
    <source>
        <strain evidence="2">CCM 8951</strain>
    </source>
</reference>
<dbReference type="Proteomes" id="UP001597244">
    <property type="component" value="Unassembled WGS sequence"/>
</dbReference>
<evidence type="ECO:0000313" key="1">
    <source>
        <dbReference type="EMBL" id="MFD1465738.1"/>
    </source>
</evidence>
<evidence type="ECO:0000313" key="2">
    <source>
        <dbReference type="Proteomes" id="UP001597244"/>
    </source>
</evidence>